<feature type="signal peptide" evidence="1">
    <location>
        <begin position="1"/>
        <end position="26"/>
    </location>
</feature>
<proteinExistence type="predicted"/>
<protein>
    <submittedName>
        <fullName evidence="3">PE-PPE domain-containing protein</fullName>
    </submittedName>
</protein>
<evidence type="ECO:0000259" key="2">
    <source>
        <dbReference type="Pfam" id="PF08237"/>
    </source>
</evidence>
<evidence type="ECO:0000313" key="3">
    <source>
        <dbReference type="EMBL" id="ORW09484.1"/>
    </source>
</evidence>
<feature type="domain" description="PE-PPE" evidence="2">
    <location>
        <begin position="78"/>
        <end position="263"/>
    </location>
</feature>
<evidence type="ECO:0000256" key="1">
    <source>
        <dbReference type="SAM" id="SignalP"/>
    </source>
</evidence>
<evidence type="ECO:0000313" key="4">
    <source>
        <dbReference type="Proteomes" id="UP000193866"/>
    </source>
</evidence>
<feature type="chain" id="PRO_5012552567" evidence="1">
    <location>
        <begin position="27"/>
        <end position="285"/>
    </location>
</feature>
<name>A0A1X1YEL7_9MYCO</name>
<dbReference type="RefSeq" id="WP_085265680.1">
    <property type="nucleotide sequence ID" value="NZ_LQPG01000028.1"/>
</dbReference>
<comment type="caution">
    <text evidence="3">The sequence shown here is derived from an EMBL/GenBank/DDBJ whole genome shotgun (WGS) entry which is preliminary data.</text>
</comment>
<accession>A0A1X1YEL7</accession>
<gene>
    <name evidence="3" type="ORF">AWC16_16910</name>
</gene>
<sequence>MSAKTIGSLLAVPLMVAGVTAGPAGATHAMHPDFALTSEALVMIPAMNQYWLDLSKDRYLIPNGFPEDGTATFLQVPQTYDLNASLRGATEILVAAIQNRWDAGTFDAEDPLYVFGYSQASVVAGQAQLQLAEYGIPTEALHFVLVGNSAAEGGFLTGFMETLLSWVPEPWRDDVADLAAEIFRMLRVDEAMGQLTPNDLYPTDVYALTSDGWSNWAGGANMFGMFSDHLAYLGLSPEEVAGATLNPDIGSDLTRYFMIDTWDVNMFQALMNSAQMIMGGLLELL</sequence>
<keyword evidence="4" id="KW-1185">Reference proteome</keyword>
<reference evidence="3 4" key="1">
    <citation type="submission" date="2016-01" db="EMBL/GenBank/DDBJ databases">
        <title>The new phylogeny of the genus Mycobacterium.</title>
        <authorList>
            <person name="Tarcisio F."/>
            <person name="Conor M."/>
            <person name="Antonella G."/>
            <person name="Elisabetta G."/>
            <person name="Giulia F.S."/>
            <person name="Sara T."/>
            <person name="Anna F."/>
            <person name="Clotilde B."/>
            <person name="Roberto B."/>
            <person name="Veronica D.S."/>
            <person name="Fabio R."/>
            <person name="Monica P."/>
            <person name="Olivier J."/>
            <person name="Enrico T."/>
            <person name="Nicola S."/>
        </authorList>
    </citation>
    <scope>NUCLEOTIDE SEQUENCE [LARGE SCALE GENOMIC DNA]</scope>
    <source>
        <strain evidence="3 4">DSM 45394</strain>
    </source>
</reference>
<dbReference type="Proteomes" id="UP000193866">
    <property type="component" value="Unassembled WGS sequence"/>
</dbReference>
<dbReference type="Pfam" id="PF08237">
    <property type="entry name" value="PE-PPE"/>
    <property type="match status" value="1"/>
</dbReference>
<dbReference type="EMBL" id="LQPG01000028">
    <property type="protein sequence ID" value="ORW09484.1"/>
    <property type="molecule type" value="Genomic_DNA"/>
</dbReference>
<dbReference type="InterPro" id="IPR013228">
    <property type="entry name" value="PE-PPE_C"/>
</dbReference>
<dbReference type="AlphaFoldDB" id="A0A1X1YEL7"/>
<keyword evidence="1" id="KW-0732">Signal</keyword>
<organism evidence="3 4">
    <name type="scientific">Mycolicibacter longobardus</name>
    <dbReference type="NCBI Taxonomy" id="1108812"/>
    <lineage>
        <taxon>Bacteria</taxon>
        <taxon>Bacillati</taxon>
        <taxon>Actinomycetota</taxon>
        <taxon>Actinomycetes</taxon>
        <taxon>Mycobacteriales</taxon>
        <taxon>Mycobacteriaceae</taxon>
        <taxon>Mycolicibacter</taxon>
    </lineage>
</organism>
<dbReference type="OrthoDB" id="4753428at2"/>
<dbReference type="STRING" id="1108812.AWC16_16910"/>